<dbReference type="PROSITE" id="PS51257">
    <property type="entry name" value="PROKAR_LIPOPROTEIN"/>
    <property type="match status" value="1"/>
</dbReference>
<evidence type="ECO:0000256" key="1">
    <source>
        <dbReference type="SAM" id="SignalP"/>
    </source>
</evidence>
<sequence>MNKILLALFVCVFSVGALACGGNGAKDKDEEKKLFETTMIRPV</sequence>
<evidence type="ECO:0000313" key="3">
    <source>
        <dbReference type="Proteomes" id="UP001324634"/>
    </source>
</evidence>
<dbReference type="Proteomes" id="UP001324634">
    <property type="component" value="Chromosome"/>
</dbReference>
<protein>
    <submittedName>
        <fullName evidence="2">Uncharacterized protein</fullName>
    </submittedName>
</protein>
<keyword evidence="1" id="KW-0732">Signal</keyword>
<dbReference type="EMBL" id="CP139487">
    <property type="protein sequence ID" value="WPU64037.1"/>
    <property type="molecule type" value="Genomic_DNA"/>
</dbReference>
<name>A0AAX4HLJ6_9BACT</name>
<organism evidence="2 3">
    <name type="scientific">Peredibacter starrii</name>
    <dbReference type="NCBI Taxonomy" id="28202"/>
    <lineage>
        <taxon>Bacteria</taxon>
        <taxon>Pseudomonadati</taxon>
        <taxon>Bdellovibrionota</taxon>
        <taxon>Bacteriovoracia</taxon>
        <taxon>Bacteriovoracales</taxon>
        <taxon>Bacteriovoracaceae</taxon>
        <taxon>Peredibacter</taxon>
    </lineage>
</organism>
<gene>
    <name evidence="2" type="ORF">SOO65_15175</name>
</gene>
<dbReference type="AlphaFoldDB" id="A0AAX4HLJ6"/>
<keyword evidence="3" id="KW-1185">Reference proteome</keyword>
<accession>A0AAX4HLJ6</accession>
<reference evidence="2 3" key="1">
    <citation type="submission" date="2023-11" db="EMBL/GenBank/DDBJ databases">
        <title>Peredibacter starrii A3.12.</title>
        <authorList>
            <person name="Mitchell R.J."/>
        </authorList>
    </citation>
    <scope>NUCLEOTIDE SEQUENCE [LARGE SCALE GENOMIC DNA]</scope>
    <source>
        <strain evidence="2 3">A3.12</strain>
    </source>
</reference>
<proteinExistence type="predicted"/>
<feature type="chain" id="PRO_5043376935" evidence="1">
    <location>
        <begin position="20"/>
        <end position="43"/>
    </location>
</feature>
<evidence type="ECO:0000313" key="2">
    <source>
        <dbReference type="EMBL" id="WPU64037.1"/>
    </source>
</evidence>
<dbReference type="RefSeq" id="WP_321391981.1">
    <property type="nucleotide sequence ID" value="NZ_CP139487.1"/>
</dbReference>
<feature type="signal peptide" evidence="1">
    <location>
        <begin position="1"/>
        <end position="19"/>
    </location>
</feature>
<dbReference type="KEGG" id="psti:SOO65_15175"/>